<gene>
    <name evidence="2" type="ORF">ATL51_3508</name>
</gene>
<dbReference type="AlphaFoldDB" id="A0AA44UR30"/>
<keyword evidence="1" id="KW-1133">Transmembrane helix</keyword>
<sequence length="205" mass="22116">MRRRELAATVLGDVVAPLVLFYGLRAGGVAPGPALLAGAAVPAGRALWVLLRHRRVKWFAVLVLVLCVASAATALVGGDDRVLLAREALVTAALGVVLLASVPSARPVLFTIGRLTLTETGHSPDEWDLRWARSARFRGIWRWLTAGWAAGLFLDAALRVVVAHTLPIDMVPAVHAVQWCVVLAVLLVAGQVWLRLPRHRELVFS</sequence>
<dbReference type="NCBIfam" id="NF041646">
    <property type="entry name" value="VC0807_fam"/>
    <property type="match status" value="1"/>
</dbReference>
<keyword evidence="1" id="KW-0472">Membrane</keyword>
<evidence type="ECO:0000313" key="2">
    <source>
        <dbReference type="EMBL" id="PKB31811.1"/>
    </source>
</evidence>
<organism evidence="2 3">
    <name type="scientific">Pseudonocardia alni</name>
    <name type="common">Amycolata alni</name>
    <dbReference type="NCBI Taxonomy" id="33907"/>
    <lineage>
        <taxon>Bacteria</taxon>
        <taxon>Bacillati</taxon>
        <taxon>Actinomycetota</taxon>
        <taxon>Actinomycetes</taxon>
        <taxon>Pseudonocardiales</taxon>
        <taxon>Pseudonocardiaceae</taxon>
        <taxon>Pseudonocardia</taxon>
    </lineage>
</organism>
<protein>
    <submittedName>
        <fullName evidence="2">Intracellular septation protein A</fullName>
    </submittedName>
</protein>
<dbReference type="Proteomes" id="UP000232453">
    <property type="component" value="Unassembled WGS sequence"/>
</dbReference>
<feature type="transmembrane region" description="Helical" evidence="1">
    <location>
        <begin position="30"/>
        <end position="51"/>
    </location>
</feature>
<evidence type="ECO:0000256" key="1">
    <source>
        <dbReference type="SAM" id="Phobius"/>
    </source>
</evidence>
<feature type="transmembrane region" description="Helical" evidence="1">
    <location>
        <begin position="176"/>
        <end position="196"/>
    </location>
</feature>
<proteinExistence type="predicted"/>
<feature type="transmembrane region" description="Helical" evidence="1">
    <location>
        <begin position="140"/>
        <end position="164"/>
    </location>
</feature>
<name>A0AA44UR30_PSEA5</name>
<dbReference type="EMBL" id="PHUJ01000003">
    <property type="protein sequence ID" value="PKB31811.1"/>
    <property type="molecule type" value="Genomic_DNA"/>
</dbReference>
<evidence type="ECO:0000313" key="3">
    <source>
        <dbReference type="Proteomes" id="UP000232453"/>
    </source>
</evidence>
<comment type="caution">
    <text evidence="2">The sequence shown here is derived from an EMBL/GenBank/DDBJ whole genome shotgun (WGS) entry which is preliminary data.</text>
</comment>
<accession>A0AA44UR30</accession>
<keyword evidence="1" id="KW-0812">Transmembrane</keyword>
<feature type="transmembrane region" description="Helical" evidence="1">
    <location>
        <begin position="7"/>
        <end position="24"/>
    </location>
</feature>
<feature type="transmembrane region" description="Helical" evidence="1">
    <location>
        <begin position="58"/>
        <end position="77"/>
    </location>
</feature>
<feature type="transmembrane region" description="Helical" evidence="1">
    <location>
        <begin position="83"/>
        <end position="102"/>
    </location>
</feature>
<reference evidence="2 3" key="1">
    <citation type="submission" date="2017-11" db="EMBL/GenBank/DDBJ databases">
        <title>Sequencing the genomes of 1000 actinobacteria strains.</title>
        <authorList>
            <person name="Klenk H.-P."/>
        </authorList>
    </citation>
    <scope>NUCLEOTIDE SEQUENCE [LARGE SCALE GENOMIC DNA]</scope>
    <source>
        <strain evidence="2 3">DSM 44104</strain>
    </source>
</reference>
<dbReference type="RefSeq" id="WP_100879203.1">
    <property type="nucleotide sequence ID" value="NZ_PHUJ01000003.1"/>
</dbReference>